<evidence type="ECO:0000259" key="1">
    <source>
        <dbReference type="PROSITE" id="PS50995"/>
    </source>
</evidence>
<accession>A0ABS9DTU0</accession>
<dbReference type="InterPro" id="IPR036388">
    <property type="entry name" value="WH-like_DNA-bd_sf"/>
</dbReference>
<dbReference type="Gene3D" id="1.10.10.10">
    <property type="entry name" value="Winged helix-like DNA-binding domain superfamily/Winged helix DNA-binding domain"/>
    <property type="match status" value="1"/>
</dbReference>
<dbReference type="InterPro" id="IPR039422">
    <property type="entry name" value="MarR/SlyA-like"/>
</dbReference>
<dbReference type="PRINTS" id="PR00598">
    <property type="entry name" value="HTHMARR"/>
</dbReference>
<dbReference type="SUPFAM" id="SSF46785">
    <property type="entry name" value="Winged helix' DNA-binding domain"/>
    <property type="match status" value="1"/>
</dbReference>
<keyword evidence="3" id="KW-1185">Reference proteome</keyword>
<feature type="domain" description="HTH marR-type" evidence="1">
    <location>
        <begin position="5"/>
        <end position="138"/>
    </location>
</feature>
<dbReference type="Proteomes" id="UP001521209">
    <property type="component" value="Unassembled WGS sequence"/>
</dbReference>
<proteinExistence type="predicted"/>
<dbReference type="InterPro" id="IPR036390">
    <property type="entry name" value="WH_DNA-bd_sf"/>
</dbReference>
<dbReference type="SMART" id="SM00347">
    <property type="entry name" value="HTH_MARR"/>
    <property type="match status" value="1"/>
</dbReference>
<reference evidence="2 3" key="1">
    <citation type="submission" date="2022-01" db="EMBL/GenBank/DDBJ databases">
        <authorList>
            <person name="Won M."/>
            <person name="Kim S.-J."/>
            <person name="Kwon S.-W."/>
        </authorList>
    </citation>
    <scope>NUCLEOTIDE SEQUENCE [LARGE SCALE GENOMIC DNA]</scope>
    <source>
        <strain evidence="2 3">KCTC 23505</strain>
    </source>
</reference>
<sequence length="146" mass="16816">MLDLDHFLPYLVNRLASRFSDELAEVYAARFGISIPEWRVIAHLSQHRNVSVREIHERAAMDKSKVSRATARLESIGLVEKKVNGADRRLVELRLTRKGRQVFEQIEPLALAYERDALSVLSPEERRVFRALIDKLLPPRQTTTGE</sequence>
<dbReference type="PANTHER" id="PTHR33164:SF57">
    <property type="entry name" value="MARR-FAMILY TRANSCRIPTIONAL REGULATOR"/>
    <property type="match status" value="1"/>
</dbReference>
<comment type="caution">
    <text evidence="2">The sequence shown here is derived from an EMBL/GenBank/DDBJ whole genome shotgun (WGS) entry which is preliminary data.</text>
</comment>
<evidence type="ECO:0000313" key="3">
    <source>
        <dbReference type="Proteomes" id="UP001521209"/>
    </source>
</evidence>
<gene>
    <name evidence="2" type="ORF">L2A60_00410</name>
</gene>
<dbReference type="InterPro" id="IPR000835">
    <property type="entry name" value="HTH_MarR-typ"/>
</dbReference>
<organism evidence="2 3">
    <name type="scientific">Acidiphilium iwatense</name>
    <dbReference type="NCBI Taxonomy" id="768198"/>
    <lineage>
        <taxon>Bacteria</taxon>
        <taxon>Pseudomonadati</taxon>
        <taxon>Pseudomonadota</taxon>
        <taxon>Alphaproteobacteria</taxon>
        <taxon>Acetobacterales</taxon>
        <taxon>Acidocellaceae</taxon>
        <taxon>Acidiphilium</taxon>
    </lineage>
</organism>
<name>A0ABS9DTU0_9PROT</name>
<dbReference type="Pfam" id="PF12802">
    <property type="entry name" value="MarR_2"/>
    <property type="match status" value="1"/>
</dbReference>
<dbReference type="PROSITE" id="PS50995">
    <property type="entry name" value="HTH_MARR_2"/>
    <property type="match status" value="1"/>
</dbReference>
<evidence type="ECO:0000313" key="2">
    <source>
        <dbReference type="EMBL" id="MCF3945146.1"/>
    </source>
</evidence>
<protein>
    <submittedName>
        <fullName evidence="2">MarR family winged helix-turn-helix transcriptional regulator</fullName>
    </submittedName>
</protein>
<dbReference type="EMBL" id="JAKGBZ010000001">
    <property type="protein sequence ID" value="MCF3945146.1"/>
    <property type="molecule type" value="Genomic_DNA"/>
</dbReference>
<dbReference type="PANTHER" id="PTHR33164">
    <property type="entry name" value="TRANSCRIPTIONAL REGULATOR, MARR FAMILY"/>
    <property type="match status" value="1"/>
</dbReference>